<feature type="binding site" evidence="9">
    <location>
        <position position="85"/>
    </location>
    <ligand>
        <name>Mg(2+)</name>
        <dbReference type="ChEBI" id="CHEBI:18420"/>
    </ligand>
</feature>
<dbReference type="AlphaFoldDB" id="A0A1M5JD76"/>
<dbReference type="GO" id="GO:0009229">
    <property type="term" value="P:thiamine diphosphate biosynthetic process"/>
    <property type="evidence" value="ECO:0007669"/>
    <property type="project" value="UniProtKB-UniRule"/>
</dbReference>
<dbReference type="STRING" id="288992.SAMN04488522_105290"/>
<comment type="catalytic activity">
    <reaction evidence="6 9 10">
        <text>4-methyl-5-(2-phosphooxyethyl)-thiazole + 4-amino-2-methyl-5-(diphosphooxymethyl)pyrimidine + H(+) = thiamine phosphate + diphosphate</text>
        <dbReference type="Rhea" id="RHEA:22328"/>
        <dbReference type="ChEBI" id="CHEBI:15378"/>
        <dbReference type="ChEBI" id="CHEBI:33019"/>
        <dbReference type="ChEBI" id="CHEBI:37575"/>
        <dbReference type="ChEBI" id="CHEBI:57841"/>
        <dbReference type="ChEBI" id="CHEBI:58296"/>
        <dbReference type="EC" id="2.5.1.3"/>
    </reaction>
</comment>
<evidence type="ECO:0000256" key="7">
    <source>
        <dbReference type="ARBA" id="ARBA00047851"/>
    </source>
</evidence>
<dbReference type="PANTHER" id="PTHR20857">
    <property type="entry name" value="THIAMINE-PHOSPHATE PYROPHOSPHORYLASE"/>
    <property type="match status" value="1"/>
</dbReference>
<accession>A0A1M5JD76</accession>
<dbReference type="OrthoDB" id="9812206at2"/>
<dbReference type="RefSeq" id="WP_073234778.1">
    <property type="nucleotide sequence ID" value="NZ_FQUQ01000005.1"/>
</dbReference>
<evidence type="ECO:0000313" key="13">
    <source>
        <dbReference type="EMBL" id="SHG38220.1"/>
    </source>
</evidence>
<comment type="similarity">
    <text evidence="9 10">Belongs to the thiamine-phosphate synthase family.</text>
</comment>
<evidence type="ECO:0000313" key="14">
    <source>
        <dbReference type="Proteomes" id="UP000184287"/>
    </source>
</evidence>
<evidence type="ECO:0000256" key="5">
    <source>
        <dbReference type="ARBA" id="ARBA00022977"/>
    </source>
</evidence>
<dbReference type="GO" id="GO:0005737">
    <property type="term" value="C:cytoplasm"/>
    <property type="evidence" value="ECO:0007669"/>
    <property type="project" value="TreeGrafter"/>
</dbReference>
<dbReference type="EC" id="2.5.1.3" evidence="9"/>
<comment type="pathway">
    <text evidence="1 9 11">Cofactor biosynthesis; thiamine diphosphate biosynthesis; thiamine phosphate from 4-amino-2-methyl-5-diphosphomethylpyrimidine and 4-methyl-5-(2-phosphoethyl)-thiazole: step 1/1.</text>
</comment>
<keyword evidence="4 9" id="KW-0460">Magnesium</keyword>
<dbReference type="NCBIfam" id="NF000736">
    <property type="entry name" value="PRK00043.2-3"/>
    <property type="match status" value="1"/>
</dbReference>
<evidence type="ECO:0000256" key="1">
    <source>
        <dbReference type="ARBA" id="ARBA00005165"/>
    </source>
</evidence>
<dbReference type="Proteomes" id="UP000184287">
    <property type="component" value="Unassembled WGS sequence"/>
</dbReference>
<evidence type="ECO:0000256" key="2">
    <source>
        <dbReference type="ARBA" id="ARBA00022679"/>
    </source>
</evidence>
<dbReference type="SUPFAM" id="SSF51391">
    <property type="entry name" value="Thiamin phosphate synthase"/>
    <property type="match status" value="1"/>
</dbReference>
<feature type="binding site" evidence="9">
    <location>
        <position position="66"/>
    </location>
    <ligand>
        <name>Mg(2+)</name>
        <dbReference type="ChEBI" id="CHEBI:18420"/>
    </ligand>
</feature>
<name>A0A1M5JD76_9SPHI</name>
<keyword evidence="14" id="KW-1185">Reference proteome</keyword>
<feature type="domain" description="Thiamine phosphate synthase/TenI" evidence="12">
    <location>
        <begin position="12"/>
        <end position="188"/>
    </location>
</feature>
<dbReference type="PANTHER" id="PTHR20857:SF15">
    <property type="entry name" value="THIAMINE-PHOSPHATE SYNTHASE"/>
    <property type="match status" value="1"/>
</dbReference>
<dbReference type="GO" id="GO:0004789">
    <property type="term" value="F:thiamine-phosphate diphosphorylase activity"/>
    <property type="evidence" value="ECO:0007669"/>
    <property type="project" value="UniProtKB-UniRule"/>
</dbReference>
<evidence type="ECO:0000256" key="10">
    <source>
        <dbReference type="RuleBase" id="RU003826"/>
    </source>
</evidence>
<dbReference type="InterPro" id="IPR013785">
    <property type="entry name" value="Aldolase_TIM"/>
</dbReference>
<evidence type="ECO:0000256" key="4">
    <source>
        <dbReference type="ARBA" id="ARBA00022842"/>
    </source>
</evidence>
<keyword evidence="5 9" id="KW-0784">Thiamine biosynthesis</keyword>
<comment type="cofactor">
    <cofactor evidence="9">
        <name>Mg(2+)</name>
        <dbReference type="ChEBI" id="CHEBI:18420"/>
    </cofactor>
    <text evidence="9">Binds 1 Mg(2+) ion per subunit.</text>
</comment>
<dbReference type="EMBL" id="FQUQ01000005">
    <property type="protein sequence ID" value="SHG38220.1"/>
    <property type="molecule type" value="Genomic_DNA"/>
</dbReference>
<feature type="binding site" evidence="9">
    <location>
        <position position="133"/>
    </location>
    <ligand>
        <name>4-amino-2-methyl-5-(diphosphooxymethyl)pyrimidine</name>
        <dbReference type="ChEBI" id="CHEBI:57841"/>
    </ligand>
</feature>
<feature type="binding site" evidence="9">
    <location>
        <begin position="33"/>
        <end position="37"/>
    </location>
    <ligand>
        <name>4-amino-2-methyl-5-(diphosphooxymethyl)pyrimidine</name>
        <dbReference type="ChEBI" id="CHEBI:57841"/>
    </ligand>
</feature>
<reference evidence="14" key="1">
    <citation type="submission" date="2016-11" db="EMBL/GenBank/DDBJ databases">
        <authorList>
            <person name="Varghese N."/>
            <person name="Submissions S."/>
        </authorList>
    </citation>
    <scope>NUCLEOTIDE SEQUENCE [LARGE SCALE GENOMIC DNA]</scope>
    <source>
        <strain evidence="14">DSM 16990</strain>
    </source>
</reference>
<feature type="binding site" evidence="9">
    <location>
        <position position="65"/>
    </location>
    <ligand>
        <name>4-amino-2-methyl-5-(diphosphooxymethyl)pyrimidine</name>
        <dbReference type="ChEBI" id="CHEBI:57841"/>
    </ligand>
</feature>
<comment type="catalytic activity">
    <reaction evidence="7 9 10">
        <text>2-(2-carboxy-4-methylthiazol-5-yl)ethyl phosphate + 4-amino-2-methyl-5-(diphosphooxymethyl)pyrimidine + 2 H(+) = thiamine phosphate + CO2 + diphosphate</text>
        <dbReference type="Rhea" id="RHEA:47848"/>
        <dbReference type="ChEBI" id="CHEBI:15378"/>
        <dbReference type="ChEBI" id="CHEBI:16526"/>
        <dbReference type="ChEBI" id="CHEBI:33019"/>
        <dbReference type="ChEBI" id="CHEBI:37575"/>
        <dbReference type="ChEBI" id="CHEBI:57841"/>
        <dbReference type="ChEBI" id="CHEBI:62890"/>
        <dbReference type="EC" id="2.5.1.3"/>
    </reaction>
</comment>
<evidence type="ECO:0000256" key="6">
    <source>
        <dbReference type="ARBA" id="ARBA00047334"/>
    </source>
</evidence>
<keyword evidence="2 9" id="KW-0808">Transferase</keyword>
<dbReference type="InterPro" id="IPR036206">
    <property type="entry name" value="ThiamineP_synth_sf"/>
</dbReference>
<dbReference type="CDD" id="cd00564">
    <property type="entry name" value="TMP_TenI"/>
    <property type="match status" value="1"/>
</dbReference>
<evidence type="ECO:0000259" key="12">
    <source>
        <dbReference type="Pfam" id="PF02581"/>
    </source>
</evidence>
<keyword evidence="3 9" id="KW-0479">Metal-binding</keyword>
<evidence type="ECO:0000256" key="9">
    <source>
        <dbReference type="HAMAP-Rule" id="MF_00097"/>
    </source>
</evidence>
<evidence type="ECO:0000256" key="3">
    <source>
        <dbReference type="ARBA" id="ARBA00022723"/>
    </source>
</evidence>
<gene>
    <name evidence="9" type="primary">thiE</name>
    <name evidence="13" type="ORF">SAMN04488522_105290</name>
</gene>
<proteinExistence type="inferred from homology"/>
<feature type="binding site" evidence="9">
    <location>
        <position position="166"/>
    </location>
    <ligand>
        <name>2-[(2R,5Z)-2-carboxy-4-methylthiazol-5(2H)-ylidene]ethyl phosphate</name>
        <dbReference type="ChEBI" id="CHEBI:62899"/>
    </ligand>
</feature>
<evidence type="ECO:0000256" key="8">
    <source>
        <dbReference type="ARBA" id="ARBA00047883"/>
    </source>
</evidence>
<organism evidence="13 14">
    <name type="scientific">Pedobacter caeni</name>
    <dbReference type="NCBI Taxonomy" id="288992"/>
    <lineage>
        <taxon>Bacteria</taxon>
        <taxon>Pseudomonadati</taxon>
        <taxon>Bacteroidota</taxon>
        <taxon>Sphingobacteriia</taxon>
        <taxon>Sphingobacteriales</taxon>
        <taxon>Sphingobacteriaceae</taxon>
        <taxon>Pedobacter</taxon>
    </lineage>
</organism>
<dbReference type="InterPro" id="IPR022998">
    <property type="entry name" value="ThiamineP_synth_TenI"/>
</dbReference>
<feature type="binding site" evidence="9">
    <location>
        <begin position="130"/>
        <end position="132"/>
    </location>
    <ligand>
        <name>2-[(2R,5Z)-2-carboxy-4-methylthiazol-5(2H)-ylidene]ethyl phosphate</name>
        <dbReference type="ChEBI" id="CHEBI:62899"/>
    </ligand>
</feature>
<dbReference type="UniPathway" id="UPA00060">
    <property type="reaction ID" value="UER00141"/>
</dbReference>
<dbReference type="Gene3D" id="3.20.20.70">
    <property type="entry name" value="Aldolase class I"/>
    <property type="match status" value="1"/>
</dbReference>
<comment type="function">
    <text evidence="9">Condenses 4-methyl-5-(beta-hydroxyethyl)thiazole monophosphate (THZ-P) and 2-methyl-4-amino-5-hydroxymethyl pyrimidine pyrophosphate (HMP-PP) to form thiamine monophosphate (TMP).</text>
</comment>
<protein>
    <recommendedName>
        <fullName evidence="9">Thiamine-phosphate synthase</fullName>
        <shortName evidence="9">TP synthase</shortName>
        <shortName evidence="9">TPS</shortName>
        <ecNumber evidence="9">2.5.1.3</ecNumber>
    </recommendedName>
    <alternativeName>
        <fullName evidence="9">Thiamine-phosphate pyrophosphorylase</fullName>
        <shortName evidence="9">TMP pyrophosphorylase</shortName>
        <shortName evidence="9">TMP-PPase</shortName>
    </alternativeName>
</protein>
<dbReference type="InterPro" id="IPR034291">
    <property type="entry name" value="TMP_synthase"/>
</dbReference>
<comment type="caution">
    <text evidence="9">Lacks conserved residue(s) required for the propagation of feature annotation.</text>
</comment>
<feature type="binding site" evidence="9">
    <location>
        <position position="104"/>
    </location>
    <ligand>
        <name>4-amino-2-methyl-5-(diphosphooxymethyl)pyrimidine</name>
        <dbReference type="ChEBI" id="CHEBI:57841"/>
    </ligand>
</feature>
<comment type="catalytic activity">
    <reaction evidence="8 9 10">
        <text>2-[(2R,5Z)-2-carboxy-4-methylthiazol-5(2H)-ylidene]ethyl phosphate + 4-amino-2-methyl-5-(diphosphooxymethyl)pyrimidine + 2 H(+) = thiamine phosphate + CO2 + diphosphate</text>
        <dbReference type="Rhea" id="RHEA:47844"/>
        <dbReference type="ChEBI" id="CHEBI:15378"/>
        <dbReference type="ChEBI" id="CHEBI:16526"/>
        <dbReference type="ChEBI" id="CHEBI:33019"/>
        <dbReference type="ChEBI" id="CHEBI:37575"/>
        <dbReference type="ChEBI" id="CHEBI:57841"/>
        <dbReference type="ChEBI" id="CHEBI:62899"/>
        <dbReference type="EC" id="2.5.1.3"/>
    </reaction>
</comment>
<dbReference type="HAMAP" id="MF_00097">
    <property type="entry name" value="TMP_synthase"/>
    <property type="match status" value="1"/>
</dbReference>
<sequence length="217" mass="23602">MIDRLHYISQSSEKISHLEAIEQVLNAGGKWIQLRVKDLPESEVLTLAKAANELCKKFAAHLIINDFPAVSKAVSAYGLHLGLNDMSITKARLITGKEIKIGGTANTLQDIKKRVAEGADYIGLGPYRFTNTKKNLSPVLGLEGYQKIMEQVKKEGIITPIIAIGGIAPEDLPEILKTGLHGVAVSGALTGKTDARERIKNMYAELEKHPASHTSKL</sequence>
<dbReference type="NCBIfam" id="TIGR00693">
    <property type="entry name" value="thiE"/>
    <property type="match status" value="1"/>
</dbReference>
<dbReference type="GO" id="GO:0009228">
    <property type="term" value="P:thiamine biosynthetic process"/>
    <property type="evidence" value="ECO:0007669"/>
    <property type="project" value="UniProtKB-KW"/>
</dbReference>
<dbReference type="GO" id="GO:0000287">
    <property type="term" value="F:magnesium ion binding"/>
    <property type="evidence" value="ECO:0007669"/>
    <property type="project" value="UniProtKB-UniRule"/>
</dbReference>
<dbReference type="Pfam" id="PF02581">
    <property type="entry name" value="TMP-TENI"/>
    <property type="match status" value="1"/>
</dbReference>
<evidence type="ECO:0000256" key="11">
    <source>
        <dbReference type="RuleBase" id="RU004253"/>
    </source>
</evidence>